<reference evidence="2" key="2">
    <citation type="submission" date="2021-04" db="EMBL/GenBank/DDBJ databases">
        <authorList>
            <person name="Podell S."/>
        </authorList>
    </citation>
    <scope>NUCLEOTIDE SEQUENCE</scope>
    <source>
        <strain evidence="2">Hildebrandi</strain>
    </source>
</reference>
<gene>
    <name evidence="2" type="ORF">IV203_027160</name>
</gene>
<feature type="compositionally biased region" description="Low complexity" evidence="1">
    <location>
        <begin position="458"/>
        <end position="472"/>
    </location>
</feature>
<feature type="compositionally biased region" description="Low complexity" evidence="1">
    <location>
        <begin position="415"/>
        <end position="433"/>
    </location>
</feature>
<proteinExistence type="predicted"/>
<comment type="caution">
    <text evidence="2">The sequence shown here is derived from an EMBL/GenBank/DDBJ whole genome shotgun (WGS) entry which is preliminary data.</text>
</comment>
<accession>A0A9K3LJZ6</accession>
<dbReference type="OrthoDB" id="46382at2759"/>
<feature type="region of interest" description="Disordered" evidence="1">
    <location>
        <begin position="361"/>
        <end position="488"/>
    </location>
</feature>
<evidence type="ECO:0000313" key="3">
    <source>
        <dbReference type="Proteomes" id="UP000693970"/>
    </source>
</evidence>
<dbReference type="AlphaFoldDB" id="A0A9K3LJZ6"/>
<organism evidence="2 3">
    <name type="scientific">Nitzschia inconspicua</name>
    <dbReference type="NCBI Taxonomy" id="303405"/>
    <lineage>
        <taxon>Eukaryota</taxon>
        <taxon>Sar</taxon>
        <taxon>Stramenopiles</taxon>
        <taxon>Ochrophyta</taxon>
        <taxon>Bacillariophyta</taxon>
        <taxon>Bacillariophyceae</taxon>
        <taxon>Bacillariophycidae</taxon>
        <taxon>Bacillariales</taxon>
        <taxon>Bacillariaceae</taxon>
        <taxon>Nitzschia</taxon>
    </lineage>
</organism>
<name>A0A9K3LJZ6_9STRA</name>
<protein>
    <submittedName>
        <fullName evidence="2">Uncharacterized protein</fullName>
    </submittedName>
</protein>
<sequence length="488" mass="52657">MSDTNINNDSNDNVQVILPLEDFAEDLEKRLGRANGNIYHRRSGIPGVHDGQVMVRLKKKRFIVIDYSIVPNEADYHYAAMSPYIRCPEGAGTAICSVSDCNKVGVPVLLYDSEPHEPQSLYLRSGLCFTCQRNLNEKRRTQRKKPIVDKDGNIILPPPSSSSSSKKQRANNSGTTAAVSTASGYASALVDSAPLVPYHQVLMAVTSGNKRIKLAHTNEPLTLAQDAIILNGPPDPTCKSAHTGHGFSEIGIDLARIAKESLESTQALVHAVDPSSNSNVQQQHHDHHSHFPPTSEDIARLYETSFAGLCKSLYLLTQWKESWDAAMAAAIHAQQMVIPPPSAASMDLTHHHAHQLANAIPDIPHDHHPHHLHHHHLQHHDSLSPTPGQSYENLHASFPGLASTHHHHHHDPDDPAGLAEAVASAAAVAAVGGDPSGQQQQHHHHHHDGVDTSKADADLMAAAAAAAEASGSNDDDGQDDASGDVIEL</sequence>
<reference evidence="2" key="1">
    <citation type="journal article" date="2021" name="Sci. Rep.">
        <title>Diploid genomic architecture of Nitzschia inconspicua, an elite biomass production diatom.</title>
        <authorList>
            <person name="Oliver A."/>
            <person name="Podell S."/>
            <person name="Pinowska A."/>
            <person name="Traller J.C."/>
            <person name="Smith S.R."/>
            <person name="McClure R."/>
            <person name="Beliaev A."/>
            <person name="Bohutskyi P."/>
            <person name="Hill E.A."/>
            <person name="Rabines A."/>
            <person name="Zheng H."/>
            <person name="Allen L.Z."/>
            <person name="Kuo A."/>
            <person name="Grigoriev I.V."/>
            <person name="Allen A.E."/>
            <person name="Hazlebeck D."/>
            <person name="Allen E.E."/>
        </authorList>
    </citation>
    <scope>NUCLEOTIDE SEQUENCE</scope>
    <source>
        <strain evidence="2">Hildebrandi</strain>
    </source>
</reference>
<dbReference type="Proteomes" id="UP000693970">
    <property type="component" value="Unassembled WGS sequence"/>
</dbReference>
<feature type="compositionally biased region" description="Acidic residues" evidence="1">
    <location>
        <begin position="473"/>
        <end position="488"/>
    </location>
</feature>
<evidence type="ECO:0000256" key="1">
    <source>
        <dbReference type="SAM" id="MobiDB-lite"/>
    </source>
</evidence>
<feature type="compositionally biased region" description="Basic and acidic residues" evidence="1">
    <location>
        <begin position="448"/>
        <end position="457"/>
    </location>
</feature>
<dbReference type="EMBL" id="JAGRRH010000010">
    <property type="protein sequence ID" value="KAG7363799.1"/>
    <property type="molecule type" value="Genomic_DNA"/>
</dbReference>
<evidence type="ECO:0000313" key="2">
    <source>
        <dbReference type="EMBL" id="KAG7363799.1"/>
    </source>
</evidence>
<keyword evidence="3" id="KW-1185">Reference proteome</keyword>
<feature type="region of interest" description="Disordered" evidence="1">
    <location>
        <begin position="139"/>
        <end position="175"/>
    </location>
</feature>
<feature type="compositionally biased region" description="Basic residues" evidence="1">
    <location>
        <begin position="367"/>
        <end position="378"/>
    </location>
</feature>
<feature type="compositionally biased region" description="Polar residues" evidence="1">
    <location>
        <begin position="383"/>
        <end position="392"/>
    </location>
</feature>